<keyword evidence="3" id="KW-0645">Protease</keyword>
<keyword evidence="7 8" id="KW-0472">Membrane</keyword>
<keyword evidence="4 8" id="KW-0812">Transmembrane</keyword>
<keyword evidence="11" id="KW-1185">Reference proteome</keyword>
<feature type="domain" description="Peptidase S54 rhomboid" evidence="9">
    <location>
        <begin position="62"/>
        <end position="213"/>
    </location>
</feature>
<evidence type="ECO:0000256" key="8">
    <source>
        <dbReference type="SAM" id="Phobius"/>
    </source>
</evidence>
<feature type="transmembrane region" description="Helical" evidence="8">
    <location>
        <begin position="201"/>
        <end position="223"/>
    </location>
</feature>
<feature type="transmembrane region" description="Helical" evidence="8">
    <location>
        <begin position="102"/>
        <end position="120"/>
    </location>
</feature>
<dbReference type="InterPro" id="IPR035952">
    <property type="entry name" value="Rhomboid-like_sf"/>
</dbReference>
<dbReference type="Proteomes" id="UP001481413">
    <property type="component" value="Unassembled WGS sequence"/>
</dbReference>
<dbReference type="EMBL" id="BAABWH010000002">
    <property type="protein sequence ID" value="GAA6144655.1"/>
    <property type="molecule type" value="Genomic_DNA"/>
</dbReference>
<feature type="transmembrane region" description="Helical" evidence="8">
    <location>
        <begin position="24"/>
        <end position="45"/>
    </location>
</feature>
<organism evidence="10 11">
    <name type="scientific">Thalassolituus maritimus</name>
    <dbReference type="NCBI Taxonomy" id="484498"/>
    <lineage>
        <taxon>Bacteria</taxon>
        <taxon>Pseudomonadati</taxon>
        <taxon>Pseudomonadota</taxon>
        <taxon>Gammaproteobacteria</taxon>
        <taxon>Oceanospirillales</taxon>
        <taxon>Oceanospirillaceae</taxon>
        <taxon>Thalassolituus</taxon>
    </lineage>
</organism>
<name>A0ABP9ZWZ9_9GAMM</name>
<comment type="similarity">
    <text evidence="2">Belongs to the peptidase S54 family.</text>
</comment>
<accession>A0ABP9ZWZ9</accession>
<dbReference type="SUPFAM" id="SSF144091">
    <property type="entry name" value="Rhomboid-like"/>
    <property type="match status" value="1"/>
</dbReference>
<dbReference type="RefSeq" id="WP_353294026.1">
    <property type="nucleotide sequence ID" value="NZ_BAABWH010000002.1"/>
</dbReference>
<dbReference type="PANTHER" id="PTHR43066">
    <property type="entry name" value="RHOMBOID-RELATED PROTEIN"/>
    <property type="match status" value="1"/>
</dbReference>
<evidence type="ECO:0000256" key="2">
    <source>
        <dbReference type="ARBA" id="ARBA00009045"/>
    </source>
</evidence>
<evidence type="ECO:0000256" key="1">
    <source>
        <dbReference type="ARBA" id="ARBA00004141"/>
    </source>
</evidence>
<dbReference type="PANTHER" id="PTHR43066:SF1">
    <property type="entry name" value="RHOMBOID PROTEIN 2"/>
    <property type="match status" value="1"/>
</dbReference>
<evidence type="ECO:0000256" key="6">
    <source>
        <dbReference type="ARBA" id="ARBA00022989"/>
    </source>
</evidence>
<sequence>MQLNFFRALVNVLTLTWNRIRSGFLSHSWLTIFLIVLVTACMFIPEGDLYLRFERDRIIEQGEWWRIVTSVFVHSSWDHYTWNVIVLGASSLVCEQISRRAFVLYLLAMLVVNGVFKLFIYDSGHVSLGFSGVASGTFVLLLILIIAEGMTTRDFWMVVVSAAILVVFSAHELGFLGSQTGWEMLTGHSIDSTPGKKTKPAHVLGMLTGFVVASGYLLTAAVIRKRQ</sequence>
<evidence type="ECO:0000256" key="7">
    <source>
        <dbReference type="ARBA" id="ARBA00023136"/>
    </source>
</evidence>
<keyword evidence="6 8" id="KW-1133">Transmembrane helix</keyword>
<evidence type="ECO:0000313" key="11">
    <source>
        <dbReference type="Proteomes" id="UP001481413"/>
    </source>
</evidence>
<comment type="subcellular location">
    <subcellularLocation>
        <location evidence="1">Membrane</location>
        <topology evidence="1">Multi-pass membrane protein</topology>
    </subcellularLocation>
</comment>
<evidence type="ECO:0000256" key="5">
    <source>
        <dbReference type="ARBA" id="ARBA00022801"/>
    </source>
</evidence>
<proteinExistence type="inferred from homology"/>
<comment type="caution">
    <text evidence="10">The sequence shown here is derived from an EMBL/GenBank/DDBJ whole genome shotgun (WGS) entry which is preliminary data.</text>
</comment>
<feature type="transmembrane region" description="Helical" evidence="8">
    <location>
        <begin position="126"/>
        <end position="147"/>
    </location>
</feature>
<dbReference type="Pfam" id="PF01694">
    <property type="entry name" value="Rhomboid"/>
    <property type="match status" value="1"/>
</dbReference>
<feature type="transmembrane region" description="Helical" evidence="8">
    <location>
        <begin position="154"/>
        <end position="176"/>
    </location>
</feature>
<evidence type="ECO:0000256" key="4">
    <source>
        <dbReference type="ARBA" id="ARBA00022692"/>
    </source>
</evidence>
<evidence type="ECO:0000259" key="9">
    <source>
        <dbReference type="Pfam" id="PF01694"/>
    </source>
</evidence>
<dbReference type="Gene3D" id="1.20.1540.10">
    <property type="entry name" value="Rhomboid-like"/>
    <property type="match status" value="1"/>
</dbReference>
<evidence type="ECO:0000313" key="10">
    <source>
        <dbReference type="EMBL" id="GAA6144655.1"/>
    </source>
</evidence>
<keyword evidence="5" id="KW-0378">Hydrolase</keyword>
<gene>
    <name evidence="10" type="ORF">NBRC116585_07720</name>
</gene>
<evidence type="ECO:0000256" key="3">
    <source>
        <dbReference type="ARBA" id="ARBA00022670"/>
    </source>
</evidence>
<reference evidence="10 11" key="1">
    <citation type="submission" date="2024-04" db="EMBL/GenBank/DDBJ databases">
        <title>Draft genome sequence of Thalassolituus maritimus NBRC 116585.</title>
        <authorList>
            <person name="Miyakawa T."/>
            <person name="Kusuya Y."/>
            <person name="Miura T."/>
        </authorList>
    </citation>
    <scope>NUCLEOTIDE SEQUENCE [LARGE SCALE GENOMIC DNA]</scope>
    <source>
        <strain evidence="10 11">5NW40-0001</strain>
    </source>
</reference>
<protein>
    <recommendedName>
        <fullName evidence="9">Peptidase S54 rhomboid domain-containing protein</fullName>
    </recommendedName>
</protein>
<dbReference type="InterPro" id="IPR022764">
    <property type="entry name" value="Peptidase_S54_rhomboid_dom"/>
</dbReference>